<dbReference type="EMBL" id="CAFBOZ010000243">
    <property type="protein sequence ID" value="CAB5017332.1"/>
    <property type="molecule type" value="Genomic_DNA"/>
</dbReference>
<keyword evidence="9" id="KW-1133">Transmembrane helix</keyword>
<dbReference type="SUPFAM" id="SSF49503">
    <property type="entry name" value="Cupredoxins"/>
    <property type="match status" value="1"/>
</dbReference>
<keyword evidence="9" id="KW-0812">Transmembrane</keyword>
<dbReference type="EMBL" id="CAFBNF010000156">
    <property type="protein sequence ID" value="CAB4949798.1"/>
    <property type="molecule type" value="Genomic_DNA"/>
</dbReference>
<keyword evidence="3" id="KW-0813">Transport</keyword>
<evidence type="ECO:0000256" key="6">
    <source>
        <dbReference type="ARBA" id="ARBA00023008"/>
    </source>
</evidence>
<dbReference type="PANTHER" id="PTHR22888:SF9">
    <property type="entry name" value="CYTOCHROME C OXIDASE SUBUNIT 2"/>
    <property type="match status" value="1"/>
</dbReference>
<dbReference type="GO" id="GO:0016020">
    <property type="term" value="C:membrane"/>
    <property type="evidence" value="ECO:0007669"/>
    <property type="project" value="UniProtKB-SubCell"/>
</dbReference>
<evidence type="ECO:0000256" key="3">
    <source>
        <dbReference type="ARBA" id="ARBA00022448"/>
    </source>
</evidence>
<proteinExistence type="inferred from homology"/>
<feature type="domain" description="Cytochrome oxidase subunit II copper A binding" evidence="10">
    <location>
        <begin position="171"/>
        <end position="283"/>
    </location>
</feature>
<dbReference type="PROSITE" id="PS50857">
    <property type="entry name" value="COX2_CUA"/>
    <property type="match status" value="1"/>
</dbReference>
<evidence type="ECO:0000256" key="1">
    <source>
        <dbReference type="ARBA" id="ARBA00004370"/>
    </source>
</evidence>
<dbReference type="PROSITE" id="PS00078">
    <property type="entry name" value="COX2"/>
    <property type="match status" value="1"/>
</dbReference>
<sequence length="290" mass="31622">MSTLDERPSPEADEPEVPTNRPAPLGIVSSWLKRPYARRILQLTVVISVVIIALTFVMVAFMNMSGGPASDIMNEIEKTMFVLTFVSAPLMGFTLAVITYSWWGGWGKVGVDETPTEEGPAIRTNGVAVVVWVSVCSLLAAFLVIWGLVELATITASSYGSVPANQQPRDAKAIDINVTGQQWVWTFEYPGNGRITSDVLVVPVDVPLYFNVTSLDVLHSFWVVEAGVKIDANPGAITNTGFTPNKLGTFNIRCAELCGLHHAYMETKLVVVTQQDFDSWVREQGGVKTS</sequence>
<evidence type="ECO:0000256" key="2">
    <source>
        <dbReference type="ARBA" id="ARBA00007866"/>
    </source>
</evidence>
<dbReference type="AlphaFoldDB" id="A0A6J7QSA8"/>
<dbReference type="Gene3D" id="2.60.40.420">
    <property type="entry name" value="Cupredoxins - blue copper proteins"/>
    <property type="match status" value="1"/>
</dbReference>
<feature type="compositionally biased region" description="Basic and acidic residues" evidence="8">
    <location>
        <begin position="1"/>
        <end position="10"/>
    </location>
</feature>
<feature type="transmembrane region" description="Helical" evidence="9">
    <location>
        <begin position="40"/>
        <end position="61"/>
    </location>
</feature>
<keyword evidence="7 9" id="KW-0472">Membrane</keyword>
<dbReference type="InterPro" id="IPR045187">
    <property type="entry name" value="CcO_II"/>
</dbReference>
<gene>
    <name evidence="11" type="ORF">UFOPK3773_01340</name>
    <name evidence="12" type="ORF">UFOPK3992_01520</name>
</gene>
<dbReference type="InterPro" id="IPR002429">
    <property type="entry name" value="CcO_II-like_C"/>
</dbReference>
<comment type="similarity">
    <text evidence="2">Belongs to the cytochrome c oxidase subunit 2 family.</text>
</comment>
<keyword evidence="6" id="KW-0186">Copper</keyword>
<evidence type="ECO:0000256" key="9">
    <source>
        <dbReference type="SAM" id="Phobius"/>
    </source>
</evidence>
<reference evidence="12" key="1">
    <citation type="submission" date="2020-05" db="EMBL/GenBank/DDBJ databases">
        <authorList>
            <person name="Chiriac C."/>
            <person name="Salcher M."/>
            <person name="Ghai R."/>
            <person name="Kavagutti S V."/>
        </authorList>
    </citation>
    <scope>NUCLEOTIDE SEQUENCE</scope>
</reference>
<dbReference type="InterPro" id="IPR008972">
    <property type="entry name" value="Cupredoxin"/>
</dbReference>
<keyword evidence="4" id="KW-0479">Metal-binding</keyword>
<feature type="region of interest" description="Disordered" evidence="8">
    <location>
        <begin position="1"/>
        <end position="21"/>
    </location>
</feature>
<evidence type="ECO:0000256" key="7">
    <source>
        <dbReference type="ARBA" id="ARBA00023136"/>
    </source>
</evidence>
<dbReference type="PANTHER" id="PTHR22888">
    <property type="entry name" value="CYTOCHROME C OXIDASE, SUBUNIT II"/>
    <property type="match status" value="1"/>
</dbReference>
<evidence type="ECO:0000256" key="4">
    <source>
        <dbReference type="ARBA" id="ARBA00022723"/>
    </source>
</evidence>
<evidence type="ECO:0000256" key="8">
    <source>
        <dbReference type="SAM" id="MobiDB-lite"/>
    </source>
</evidence>
<evidence type="ECO:0000313" key="11">
    <source>
        <dbReference type="EMBL" id="CAB4949798.1"/>
    </source>
</evidence>
<accession>A0A6J7QSA8</accession>
<evidence type="ECO:0000259" key="10">
    <source>
        <dbReference type="PROSITE" id="PS50857"/>
    </source>
</evidence>
<name>A0A6J7QSA8_9ZZZZ</name>
<feature type="transmembrane region" description="Helical" evidence="9">
    <location>
        <begin position="81"/>
        <end position="103"/>
    </location>
</feature>
<dbReference type="GO" id="GO:0042773">
    <property type="term" value="P:ATP synthesis coupled electron transport"/>
    <property type="evidence" value="ECO:0007669"/>
    <property type="project" value="TreeGrafter"/>
</dbReference>
<feature type="transmembrane region" description="Helical" evidence="9">
    <location>
        <begin position="129"/>
        <end position="149"/>
    </location>
</feature>
<organism evidence="12">
    <name type="scientific">freshwater metagenome</name>
    <dbReference type="NCBI Taxonomy" id="449393"/>
    <lineage>
        <taxon>unclassified sequences</taxon>
        <taxon>metagenomes</taxon>
        <taxon>ecological metagenomes</taxon>
    </lineage>
</organism>
<evidence type="ECO:0000313" key="12">
    <source>
        <dbReference type="EMBL" id="CAB5017332.1"/>
    </source>
</evidence>
<dbReference type="GO" id="GO:0005507">
    <property type="term" value="F:copper ion binding"/>
    <property type="evidence" value="ECO:0007669"/>
    <property type="project" value="InterPro"/>
</dbReference>
<dbReference type="InterPro" id="IPR001505">
    <property type="entry name" value="Copper_CuA"/>
</dbReference>
<dbReference type="GO" id="GO:0004129">
    <property type="term" value="F:cytochrome-c oxidase activity"/>
    <property type="evidence" value="ECO:0007669"/>
    <property type="project" value="InterPro"/>
</dbReference>
<keyword evidence="5" id="KW-0249">Electron transport</keyword>
<comment type="subcellular location">
    <subcellularLocation>
        <location evidence="1">Membrane</location>
    </subcellularLocation>
</comment>
<protein>
    <submittedName>
        <fullName evidence="12">Unannotated protein</fullName>
    </submittedName>
</protein>
<evidence type="ECO:0000256" key="5">
    <source>
        <dbReference type="ARBA" id="ARBA00022982"/>
    </source>
</evidence>
<dbReference type="Pfam" id="PF00116">
    <property type="entry name" value="COX2"/>
    <property type="match status" value="1"/>
</dbReference>